<dbReference type="EMBL" id="JBHMEY010000072">
    <property type="protein sequence ID" value="MFB9098302.1"/>
    <property type="molecule type" value="Genomic_DNA"/>
</dbReference>
<evidence type="ECO:0000256" key="1">
    <source>
        <dbReference type="SAM" id="Coils"/>
    </source>
</evidence>
<feature type="coiled-coil region" evidence="1">
    <location>
        <begin position="127"/>
        <end position="154"/>
    </location>
</feature>
<evidence type="ECO:0000313" key="2">
    <source>
        <dbReference type="EMBL" id="MFB9098302.1"/>
    </source>
</evidence>
<keyword evidence="3" id="KW-1185">Reference proteome</keyword>
<dbReference type="RefSeq" id="WP_236452885.1">
    <property type="nucleotide sequence ID" value="NZ_CBCSGE010000039.1"/>
</dbReference>
<comment type="caution">
    <text evidence="2">The sequence shown here is derived from an EMBL/GenBank/DDBJ whole genome shotgun (WGS) entry which is preliminary data.</text>
</comment>
<gene>
    <name evidence="2" type="ORF">ACFFVF_17465</name>
</gene>
<sequence>MRQEFIQLVQKLQTDALAAVSVSNKNNYQEILKSTYGHELIQKYGSVQNYFEKLNQEGHTDLIIQEWRKNGNTKVRKNNPFEVSFLEKPQPTQVKPQEPTGNMFQGLKGTGLGFTDVLTMNTNSELKIRYEIENEFLKKENKKLQDEVLQLKENSLKDKYAGDKKNQTGEAVNNAINQLGPIVQSFFQPREAPTALNAPVQNLSEIKSQLQQLLQHTQFSDAMAELLLLVNNKINDDDGFYDKLVQLLEQQP</sequence>
<accession>A0ABV5GSE3</accession>
<dbReference type="Proteomes" id="UP001589607">
    <property type="component" value="Unassembled WGS sequence"/>
</dbReference>
<name>A0ABV5GSE3_9FLAO</name>
<evidence type="ECO:0000313" key="3">
    <source>
        <dbReference type="Proteomes" id="UP001589607"/>
    </source>
</evidence>
<keyword evidence="1" id="KW-0175">Coiled coil</keyword>
<protein>
    <submittedName>
        <fullName evidence="2">Uncharacterized protein</fullName>
    </submittedName>
</protein>
<organism evidence="2 3">
    <name type="scientific">Flavobacterium jumunjinense</name>
    <dbReference type="NCBI Taxonomy" id="998845"/>
    <lineage>
        <taxon>Bacteria</taxon>
        <taxon>Pseudomonadati</taxon>
        <taxon>Bacteroidota</taxon>
        <taxon>Flavobacteriia</taxon>
        <taxon>Flavobacteriales</taxon>
        <taxon>Flavobacteriaceae</taxon>
        <taxon>Flavobacterium</taxon>
    </lineage>
</organism>
<reference evidence="2 3" key="1">
    <citation type="submission" date="2024-09" db="EMBL/GenBank/DDBJ databases">
        <authorList>
            <person name="Sun Q."/>
            <person name="Mori K."/>
        </authorList>
    </citation>
    <scope>NUCLEOTIDE SEQUENCE [LARGE SCALE GENOMIC DNA]</scope>
    <source>
        <strain evidence="2 3">CECT 7955</strain>
    </source>
</reference>
<proteinExistence type="predicted"/>